<dbReference type="RefSeq" id="WP_134492141.1">
    <property type="nucleotide sequence ID" value="NZ_SOEZ01000070.1"/>
</dbReference>
<keyword evidence="3" id="KW-1003">Cell membrane</keyword>
<reference evidence="8 9" key="1">
    <citation type="submission" date="2019-03" db="EMBL/GenBank/DDBJ databases">
        <title>Genomics of glacier-inhabiting Cryobacterium strains.</title>
        <authorList>
            <person name="Liu Q."/>
            <person name="Xin Y.-H."/>
        </authorList>
    </citation>
    <scope>NUCLEOTIDE SEQUENCE [LARGE SCALE GENOMIC DNA]</scope>
    <source>
        <strain evidence="8 9">Sr47</strain>
    </source>
</reference>
<evidence type="ECO:0000256" key="4">
    <source>
        <dbReference type="ARBA" id="ARBA00022692"/>
    </source>
</evidence>
<accession>A0A4V3I668</accession>
<evidence type="ECO:0000313" key="9">
    <source>
        <dbReference type="Proteomes" id="UP000297866"/>
    </source>
</evidence>
<feature type="transmembrane region" description="Helical" evidence="7">
    <location>
        <begin position="60"/>
        <end position="78"/>
    </location>
</feature>
<feature type="transmembrane region" description="Helical" evidence="7">
    <location>
        <begin position="431"/>
        <end position="456"/>
    </location>
</feature>
<gene>
    <name evidence="8" type="ORF">E3O23_14380</name>
</gene>
<evidence type="ECO:0000256" key="1">
    <source>
        <dbReference type="ARBA" id="ARBA00004651"/>
    </source>
</evidence>
<proteinExistence type="inferred from homology"/>
<dbReference type="PANTHER" id="PTHR30250:SF10">
    <property type="entry name" value="LIPOPOLYSACCHARIDE BIOSYNTHESIS PROTEIN WZXC"/>
    <property type="match status" value="1"/>
</dbReference>
<dbReference type="OrthoDB" id="5108954at2"/>
<dbReference type="GO" id="GO:0005886">
    <property type="term" value="C:plasma membrane"/>
    <property type="evidence" value="ECO:0007669"/>
    <property type="project" value="UniProtKB-SubCell"/>
</dbReference>
<comment type="caution">
    <text evidence="8">The sequence shown here is derived from an EMBL/GenBank/DDBJ whole genome shotgun (WGS) entry which is preliminary data.</text>
</comment>
<evidence type="ECO:0000256" key="6">
    <source>
        <dbReference type="ARBA" id="ARBA00023136"/>
    </source>
</evidence>
<comment type="similarity">
    <text evidence="2">Belongs to the polysaccharide synthase family.</text>
</comment>
<feature type="transmembrane region" description="Helical" evidence="7">
    <location>
        <begin position="400"/>
        <end position="419"/>
    </location>
</feature>
<keyword evidence="4 7" id="KW-0812">Transmembrane</keyword>
<keyword evidence="9" id="KW-1185">Reference proteome</keyword>
<feature type="transmembrane region" description="Helical" evidence="7">
    <location>
        <begin position="26"/>
        <end position="48"/>
    </location>
</feature>
<dbReference type="AlphaFoldDB" id="A0A4V3I668"/>
<feature type="transmembrane region" description="Helical" evidence="7">
    <location>
        <begin position="372"/>
        <end position="394"/>
    </location>
</feature>
<dbReference type="Pfam" id="PF13440">
    <property type="entry name" value="Polysacc_synt_3"/>
    <property type="match status" value="1"/>
</dbReference>
<feature type="transmembrane region" description="Helical" evidence="7">
    <location>
        <begin position="192"/>
        <end position="217"/>
    </location>
</feature>
<keyword evidence="6 7" id="KW-0472">Membrane</keyword>
<dbReference type="EMBL" id="SOEZ01000070">
    <property type="protein sequence ID" value="TFB47792.1"/>
    <property type="molecule type" value="Genomic_DNA"/>
</dbReference>
<feature type="transmembrane region" description="Helical" evidence="7">
    <location>
        <begin position="462"/>
        <end position="482"/>
    </location>
</feature>
<feature type="transmembrane region" description="Helical" evidence="7">
    <location>
        <begin position="134"/>
        <end position="154"/>
    </location>
</feature>
<dbReference type="InterPro" id="IPR050833">
    <property type="entry name" value="Poly_Biosynth_Transport"/>
</dbReference>
<evidence type="ECO:0000313" key="8">
    <source>
        <dbReference type="EMBL" id="TFB47792.1"/>
    </source>
</evidence>
<evidence type="ECO:0000256" key="3">
    <source>
        <dbReference type="ARBA" id="ARBA00022475"/>
    </source>
</evidence>
<feature type="transmembrane region" description="Helical" evidence="7">
    <location>
        <begin position="99"/>
        <end position="122"/>
    </location>
</feature>
<protein>
    <recommendedName>
        <fullName evidence="10">Lipopolysaccharide biosynthesis protein</fullName>
    </recommendedName>
</protein>
<comment type="subcellular location">
    <subcellularLocation>
        <location evidence="1">Cell membrane</location>
        <topology evidence="1">Multi-pass membrane protein</topology>
    </subcellularLocation>
</comment>
<dbReference type="PANTHER" id="PTHR30250">
    <property type="entry name" value="PST FAMILY PREDICTED COLANIC ACID TRANSPORTER"/>
    <property type="match status" value="1"/>
</dbReference>
<evidence type="ECO:0000256" key="7">
    <source>
        <dbReference type="SAM" id="Phobius"/>
    </source>
</evidence>
<evidence type="ECO:0000256" key="5">
    <source>
        <dbReference type="ARBA" id="ARBA00022989"/>
    </source>
</evidence>
<evidence type="ECO:0000256" key="2">
    <source>
        <dbReference type="ARBA" id="ARBA00007430"/>
    </source>
</evidence>
<dbReference type="Proteomes" id="UP000297866">
    <property type="component" value="Unassembled WGS sequence"/>
</dbReference>
<organism evidence="8 9">
    <name type="scientific">Cryobacterium tagatosivorans</name>
    <dbReference type="NCBI Taxonomy" id="1259199"/>
    <lineage>
        <taxon>Bacteria</taxon>
        <taxon>Bacillati</taxon>
        <taxon>Actinomycetota</taxon>
        <taxon>Actinomycetes</taxon>
        <taxon>Micrococcales</taxon>
        <taxon>Microbacteriaceae</taxon>
        <taxon>Cryobacterium</taxon>
    </lineage>
</organism>
<feature type="transmembrane region" description="Helical" evidence="7">
    <location>
        <begin position="166"/>
        <end position="186"/>
    </location>
</feature>
<feature type="transmembrane region" description="Helical" evidence="7">
    <location>
        <begin position="306"/>
        <end position="325"/>
    </location>
</feature>
<feature type="transmembrane region" description="Helical" evidence="7">
    <location>
        <begin position="337"/>
        <end position="360"/>
    </location>
</feature>
<name>A0A4V3I668_9MICO</name>
<evidence type="ECO:0008006" key="10">
    <source>
        <dbReference type="Google" id="ProtNLM"/>
    </source>
</evidence>
<keyword evidence="5 7" id="KW-1133">Transmembrane helix</keyword>
<sequence>MAHCCPLSIRFARTCARGDLNSSRRLLSAAAWTYGAQLITILAQFAYAAVTSRLVGPEGFGAYGVALTVSALVMLLANGGLGQAVGRMAVLEATTLRALVTYAVLLGVVGGITLYLTAPLWAALWGVPAATDPIRWLSISALLAPSMGLASGLMRRLGRFRRLAEVTVAANLGGMAIGSVAVIAWGTPSSLLVSPIASQITVVVAGFILSDGLLLGLTRLRGARESIGFSSKLTVASMLSYFSGNIGPWTVATAFGAAQLGQWNRAAVVTSVPFQQVQTAMVQAVYPEFRHDIANPKRANSAWPDLLALVGWISIPASAAAAAVLPHVVPILFGPGWGTAAALSAPLAIIGGLQALVMMLWSAVEALGRFRWIWAGQVAMVVVSSLSALLSIAIHNWTPIFIGMIIGLVATHAVHIWLCGAAGYLSIRRLLLHYAAIAAGAIIIGGIALTGARIAYLAPSLAWLWIPYAVAVGLVLSCAWRWRDRLPPVKIMRRYSLFRA</sequence>